<dbReference type="Proteomes" id="UP000000424">
    <property type="component" value="Chromosome"/>
</dbReference>
<proteinExistence type="predicted"/>
<sequence length="57" mass="6531">MGKVLLFLLRISRRSYVQEIGIFFHLETPDLKIVLCAFVSTFIVVEMDVSLKNKGQS</sequence>
<name>A0ABM5LCA1_CHLPN</name>
<keyword evidence="2" id="KW-1185">Reference proteome</keyword>
<accession>A0ABM5LCA1</accession>
<gene>
    <name evidence="1" type="ordered locus">CpB0239</name>
</gene>
<organism evidence="1 2">
    <name type="scientific">Chlamydia pneumoniae</name>
    <name type="common">Chlamydophila pneumoniae</name>
    <dbReference type="NCBI Taxonomy" id="83558"/>
    <lineage>
        <taxon>Bacteria</taxon>
        <taxon>Pseudomonadati</taxon>
        <taxon>Chlamydiota</taxon>
        <taxon>Chlamydiia</taxon>
        <taxon>Chlamydiales</taxon>
        <taxon>Chlamydiaceae</taxon>
        <taxon>Chlamydia/Chlamydophila group</taxon>
        <taxon>Chlamydia</taxon>
    </lineage>
</organism>
<dbReference type="EMBL" id="AE009440">
    <property type="protein sequence ID" value="AAP98172.1"/>
    <property type="molecule type" value="Genomic_DNA"/>
</dbReference>
<protein>
    <submittedName>
        <fullName evidence="1">Uncharacterized protein</fullName>
    </submittedName>
</protein>
<reference evidence="1" key="1">
    <citation type="submission" date="2002-05" db="EMBL/GenBank/DDBJ databases">
        <title>The genome sequence of Chlamydia pneumoniae TW183 and comparison with other Chlamydia strains based on whole genome sequence analysis.</title>
        <authorList>
            <person name="Geng M.M."/>
            <person name="Schuhmacher A."/>
            <person name="Muehldorfer I."/>
            <person name="Bensch K.W."/>
            <person name="Schaefer K.P."/>
            <person name="Schneider S."/>
            <person name="Pohl T."/>
            <person name="Essig A."/>
            <person name="Marre R."/>
            <person name="Melchers K."/>
        </authorList>
    </citation>
    <scope>NUCLEOTIDE SEQUENCE [LARGE SCALE GENOMIC DNA]</scope>
    <source>
        <strain evidence="1">TW-183</strain>
    </source>
</reference>
<evidence type="ECO:0000313" key="2">
    <source>
        <dbReference type="Proteomes" id="UP000000424"/>
    </source>
</evidence>
<evidence type="ECO:0000313" key="1">
    <source>
        <dbReference type="EMBL" id="AAP98172.1"/>
    </source>
</evidence>